<organism evidence="7 8">
    <name type="scientific">Nocardiopsis mwathae</name>
    <dbReference type="NCBI Taxonomy" id="1472723"/>
    <lineage>
        <taxon>Bacteria</taxon>
        <taxon>Bacillati</taxon>
        <taxon>Actinomycetota</taxon>
        <taxon>Actinomycetes</taxon>
        <taxon>Streptosporangiales</taxon>
        <taxon>Nocardiopsidaceae</taxon>
        <taxon>Nocardiopsis</taxon>
    </lineage>
</organism>
<dbReference type="Pfam" id="PF13545">
    <property type="entry name" value="HTH_Crp_2"/>
    <property type="match status" value="1"/>
</dbReference>
<reference evidence="7 8" key="1">
    <citation type="submission" date="2020-08" db="EMBL/GenBank/DDBJ databases">
        <title>Sequencing the genomes of 1000 actinobacteria strains.</title>
        <authorList>
            <person name="Klenk H.-P."/>
        </authorList>
    </citation>
    <scope>NUCLEOTIDE SEQUENCE [LARGE SCALE GENOMIC DNA]</scope>
    <source>
        <strain evidence="7 8">DSM 46659</strain>
    </source>
</reference>
<dbReference type="GO" id="GO:0005829">
    <property type="term" value="C:cytosol"/>
    <property type="evidence" value="ECO:0007669"/>
    <property type="project" value="TreeGrafter"/>
</dbReference>
<dbReference type="InterPro" id="IPR018490">
    <property type="entry name" value="cNMP-bd_dom_sf"/>
</dbReference>
<evidence type="ECO:0000256" key="2">
    <source>
        <dbReference type="ARBA" id="ARBA00023125"/>
    </source>
</evidence>
<dbReference type="Proteomes" id="UP000546642">
    <property type="component" value="Unassembled WGS sequence"/>
</dbReference>
<dbReference type="SUPFAM" id="SSF51206">
    <property type="entry name" value="cAMP-binding domain-like"/>
    <property type="match status" value="1"/>
</dbReference>
<dbReference type="SUPFAM" id="SSF46785">
    <property type="entry name" value="Winged helix' DNA-binding domain"/>
    <property type="match status" value="1"/>
</dbReference>
<keyword evidence="1" id="KW-0805">Transcription regulation</keyword>
<evidence type="ECO:0000313" key="7">
    <source>
        <dbReference type="EMBL" id="MBB6172839.1"/>
    </source>
</evidence>
<dbReference type="EMBL" id="JACHDS010000001">
    <property type="protein sequence ID" value="MBB6172839.1"/>
    <property type="molecule type" value="Genomic_DNA"/>
</dbReference>
<protein>
    <submittedName>
        <fullName evidence="7">CRP-like cAMP-binding protein</fullName>
    </submittedName>
</protein>
<dbReference type="PANTHER" id="PTHR24567:SF74">
    <property type="entry name" value="HTH-TYPE TRANSCRIPTIONAL REGULATOR ARCR"/>
    <property type="match status" value="1"/>
</dbReference>
<dbReference type="InterPro" id="IPR014710">
    <property type="entry name" value="RmlC-like_jellyroll"/>
</dbReference>
<name>A0A7W9YIK5_9ACTN</name>
<dbReference type="CDD" id="cd00038">
    <property type="entry name" value="CAP_ED"/>
    <property type="match status" value="1"/>
</dbReference>
<dbReference type="Gene3D" id="2.60.120.10">
    <property type="entry name" value="Jelly Rolls"/>
    <property type="match status" value="1"/>
</dbReference>
<evidence type="ECO:0000256" key="1">
    <source>
        <dbReference type="ARBA" id="ARBA00023015"/>
    </source>
</evidence>
<gene>
    <name evidence="7" type="ORF">HNR23_002899</name>
</gene>
<accession>A0A7W9YIK5</accession>
<feature type="domain" description="HTH crp-type" evidence="6">
    <location>
        <begin position="153"/>
        <end position="226"/>
    </location>
</feature>
<dbReference type="InterPro" id="IPR012318">
    <property type="entry name" value="HTH_CRP"/>
</dbReference>
<dbReference type="Pfam" id="PF00027">
    <property type="entry name" value="cNMP_binding"/>
    <property type="match status" value="1"/>
</dbReference>
<dbReference type="InterPro" id="IPR000595">
    <property type="entry name" value="cNMP-bd_dom"/>
</dbReference>
<keyword evidence="2" id="KW-0238">DNA-binding</keyword>
<dbReference type="PANTHER" id="PTHR24567">
    <property type="entry name" value="CRP FAMILY TRANSCRIPTIONAL REGULATORY PROTEIN"/>
    <property type="match status" value="1"/>
</dbReference>
<dbReference type="PROSITE" id="PS51063">
    <property type="entry name" value="HTH_CRP_2"/>
    <property type="match status" value="1"/>
</dbReference>
<dbReference type="GO" id="GO:0003677">
    <property type="term" value="F:DNA binding"/>
    <property type="evidence" value="ECO:0007669"/>
    <property type="project" value="UniProtKB-KW"/>
</dbReference>
<dbReference type="InterPro" id="IPR050397">
    <property type="entry name" value="Env_Response_Regulators"/>
</dbReference>
<dbReference type="PROSITE" id="PS50042">
    <property type="entry name" value="CNMP_BINDING_3"/>
    <property type="match status" value="1"/>
</dbReference>
<evidence type="ECO:0000259" key="5">
    <source>
        <dbReference type="PROSITE" id="PS50042"/>
    </source>
</evidence>
<evidence type="ECO:0000256" key="4">
    <source>
        <dbReference type="SAM" id="MobiDB-lite"/>
    </source>
</evidence>
<dbReference type="RefSeq" id="WP_184076074.1">
    <property type="nucleotide sequence ID" value="NZ_JACHDS010000001.1"/>
</dbReference>
<evidence type="ECO:0000313" key="8">
    <source>
        <dbReference type="Proteomes" id="UP000546642"/>
    </source>
</evidence>
<dbReference type="InterPro" id="IPR036390">
    <property type="entry name" value="WH_DNA-bd_sf"/>
</dbReference>
<comment type="caution">
    <text evidence="7">The sequence shown here is derived from an EMBL/GenBank/DDBJ whole genome shotgun (WGS) entry which is preliminary data.</text>
</comment>
<feature type="region of interest" description="Disordered" evidence="4">
    <location>
        <begin position="234"/>
        <end position="274"/>
    </location>
</feature>
<sequence length="274" mass="30183">MSAEGLRDYVFGPGFFWDVLRTSEVPMAHLFSHGVGRSFAPGEDVARQGEPVRRVFVVHSGYLKVFARSRDGEEILSAIFGPRDLVGAASSALRPPTWRHTVRAAGEVRVTAIPRRYFRIFLLDHPRVALELNGYIAHLLSDSDQRFLDMSTRGIEARLSRLLATLAERFGYEVDGGTEIAAPMTQKELASFIGASEVSVSRALQQLRRDGVVETGYRRLLVRDLPALEAGTVAVGRDSDRGSDADGAHGSGRRRREAALEQGQVRRQARGAAR</sequence>
<evidence type="ECO:0000259" key="6">
    <source>
        <dbReference type="PROSITE" id="PS51063"/>
    </source>
</evidence>
<dbReference type="AlphaFoldDB" id="A0A7W9YIK5"/>
<feature type="compositionally biased region" description="Basic and acidic residues" evidence="4">
    <location>
        <begin position="237"/>
        <end position="247"/>
    </location>
</feature>
<keyword evidence="3" id="KW-0804">Transcription</keyword>
<proteinExistence type="predicted"/>
<feature type="domain" description="Cyclic nucleotide-binding" evidence="5">
    <location>
        <begin position="37"/>
        <end position="122"/>
    </location>
</feature>
<dbReference type="GO" id="GO:0003700">
    <property type="term" value="F:DNA-binding transcription factor activity"/>
    <property type="evidence" value="ECO:0007669"/>
    <property type="project" value="TreeGrafter"/>
</dbReference>
<dbReference type="SMART" id="SM00419">
    <property type="entry name" value="HTH_CRP"/>
    <property type="match status" value="1"/>
</dbReference>
<keyword evidence="8" id="KW-1185">Reference proteome</keyword>
<evidence type="ECO:0000256" key="3">
    <source>
        <dbReference type="ARBA" id="ARBA00023163"/>
    </source>
</evidence>
<dbReference type="SMART" id="SM00100">
    <property type="entry name" value="cNMP"/>
    <property type="match status" value="1"/>
</dbReference>